<dbReference type="InterPro" id="IPR024996">
    <property type="entry name" value="RNaseH_pPIWI_RE"/>
</dbReference>
<dbReference type="InterPro" id="IPR025085">
    <property type="entry name" value="pPIWI_RE_X"/>
</dbReference>
<dbReference type="Pfam" id="PF13111">
    <property type="entry name" value="pPIWI_RE_X"/>
    <property type="match status" value="1"/>
</dbReference>
<reference evidence="4" key="1">
    <citation type="submission" date="2019-11" db="EMBL/GenBank/DDBJ databases">
        <authorList>
            <person name="Feng L."/>
        </authorList>
    </citation>
    <scope>NUCLEOTIDE SEQUENCE</scope>
    <source>
        <strain evidence="4">BhanseniiLFYP23</strain>
    </source>
</reference>
<accession>A0A6N2V9U3</accession>
<dbReference type="RefSeq" id="WP_003021182.1">
    <property type="nucleotide sequence ID" value="NZ_CACRSY010000014.1"/>
</dbReference>
<evidence type="ECO:0000259" key="2">
    <source>
        <dbReference type="Pfam" id="PF13111"/>
    </source>
</evidence>
<feature type="domain" description="pPIWI-RE RNaseH" evidence="1">
    <location>
        <begin position="618"/>
        <end position="838"/>
    </location>
</feature>
<evidence type="ECO:0000259" key="3">
    <source>
        <dbReference type="Pfam" id="PF18157"/>
    </source>
</evidence>
<dbReference type="Pfam" id="PF18157">
    <property type="entry name" value="MID_pPIWI_RE"/>
    <property type="match status" value="1"/>
</dbReference>
<dbReference type="InterPro" id="IPR040496">
    <property type="entry name" value="MID_pPIWI_RE"/>
</dbReference>
<proteinExistence type="predicted"/>
<dbReference type="Pfam" id="PF13032">
    <property type="entry name" value="RNaseH_pPIWI_RE"/>
    <property type="match status" value="1"/>
</dbReference>
<gene>
    <name evidence="4" type="ORF">BHLFYP23_00785</name>
</gene>
<dbReference type="EMBL" id="CACRSY010000014">
    <property type="protein sequence ID" value="VYT23776.1"/>
    <property type="molecule type" value="Genomic_DNA"/>
</dbReference>
<dbReference type="AlphaFoldDB" id="A0A6N2V9U3"/>
<name>A0A6N2V9U3_BLAHA</name>
<evidence type="ECO:0000259" key="1">
    <source>
        <dbReference type="Pfam" id="PF13032"/>
    </source>
</evidence>
<evidence type="ECO:0008006" key="5">
    <source>
        <dbReference type="Google" id="ProtNLM"/>
    </source>
</evidence>
<organism evidence="4">
    <name type="scientific">Blautia hansenii</name>
    <name type="common">Ruminococcus hansenii</name>
    <dbReference type="NCBI Taxonomy" id="1322"/>
    <lineage>
        <taxon>Bacteria</taxon>
        <taxon>Bacillati</taxon>
        <taxon>Bacillota</taxon>
        <taxon>Clostridia</taxon>
        <taxon>Lachnospirales</taxon>
        <taxon>Lachnospiraceae</taxon>
        <taxon>Blautia</taxon>
    </lineage>
</organism>
<sequence>MKENKLQLHAMEVRREALKEHKIYIYRMPSHLKDFLGKVKPIKEYDWTGTVIKKVVILNFPGVLFAFGKVYQISGNDNIWFVSMEEINVELLKIRTIEWIKKSYEDNFNEKFPYDLDGDWGKCECVSMDTLYRYEALMYGLLPKYYGYRLTQKPIRMDTLGCELNFTLVMTDGTDTELITSPIFLGRKNQEAFISENIEEIVTDEETYYTDQPFSYYLDIRLKKCIDEEYYTLHTTLHTRIWTGYSIINKNTGKNYLSGKQSTKVYLCRDSKYYNHVQPVYFEIDVKRGKKEKAWWCDCADSCFLELEQIDIQEILEQNQAVRNFEMNGHALIITKFLKNYVSRGAGLPERKEMWERITECFPELTPRQPLNEIHIIGKTILTTAKEVEDEEGISEELQFPNIAINKKGYLYNGNCNRIIFYVASNNPVIQSAFQEMLQSLLRVSFSNHNIVQINGKEVQIVFVKNQFSGMLPCINRKTHEKEREEELRKIFGDDKRNTLKLAAIDMLDFRLKKYSNLKDIDPKYFIRNKLAKMGVMTQFIDGSVVDGMEKETVYRNKDFLSRLKNTVEDLVFAGGFYSPLMYEDKKYFIHEMDCIVGFGRISDLNNGKIFGMTLIKDGAMFIRLYNDEERWFSIPEMCQRLDRELLKKVNFIGCKASVLADGIKQWFLRTINELTCIHKKVVCFIDCASRNQLKLAKNADFKKCMETELFIHKENLTLIRFNTTDEVPSAHTLDDKKPYNRISGVYQSEYRRNTFYLVHKRSDIKAPKASLTKLMLPSKPLYLQTVAEIDIVTSQETLFSYYAELTFDLMSMPLTASPQTLTPLPLYLLKRLTEYIIAENGKDMTRQELEENEATQERRSYNKREFMGKIKRRF</sequence>
<protein>
    <recommendedName>
        <fullName evidence="5">Piwi domain-containing protein</fullName>
    </recommendedName>
</protein>
<feature type="domain" description="Prokaryotic pPIWI-RE MID" evidence="3">
    <location>
        <begin position="466"/>
        <end position="571"/>
    </location>
</feature>
<evidence type="ECO:0000313" key="4">
    <source>
        <dbReference type="EMBL" id="VYT23776.1"/>
    </source>
</evidence>
<feature type="domain" description="pPIWI-RE module N-terminal" evidence="2">
    <location>
        <begin position="14"/>
        <end position="377"/>
    </location>
</feature>